<reference evidence="9 10" key="1">
    <citation type="journal article" date="2011" name="Cell">
        <title>Insight into structure and assembly of the nuclear pore complex by utilizing the genome of a eukaryotic thermophile.</title>
        <authorList>
            <person name="Amlacher S."/>
            <person name="Sarges P."/>
            <person name="Flemming D."/>
            <person name="van Noort V."/>
            <person name="Kunze R."/>
            <person name="Devos D.P."/>
            <person name="Arumugam M."/>
            <person name="Bork P."/>
            <person name="Hurt E."/>
        </authorList>
    </citation>
    <scope>NUCLEOTIDE SEQUENCE [LARGE SCALE GENOMIC DNA]</scope>
    <source>
        <strain evidence="10">DSM 1495 / CBS 144.50 / IMI 039719</strain>
    </source>
</reference>
<dbReference type="Pfam" id="PF08567">
    <property type="entry name" value="PH_TFIIH"/>
    <property type="match status" value="1"/>
</dbReference>
<dbReference type="Proteomes" id="UP000008066">
    <property type="component" value="Unassembled WGS sequence"/>
</dbReference>
<dbReference type="eggNOG" id="KOG2074">
    <property type="taxonomic scope" value="Eukaryota"/>
</dbReference>
<feature type="domain" description="BSD" evidence="8">
    <location>
        <begin position="229"/>
        <end position="280"/>
    </location>
</feature>
<dbReference type="STRING" id="759272.G0RZ08"/>
<evidence type="ECO:0007829" key="12">
    <source>
        <dbReference type="PDB" id="7BMV"/>
    </source>
</evidence>
<dbReference type="InterPro" id="IPR011993">
    <property type="entry name" value="PH-like_dom_sf"/>
</dbReference>
<keyword evidence="11 12" id="KW-0002">3D-structure</keyword>
<dbReference type="AlphaFoldDB" id="G0RZ08"/>
<gene>
    <name evidence="9" type="ORF">CTHT_0001260</name>
</gene>
<keyword evidence="4" id="KW-0805">Transcription regulation</keyword>
<evidence type="ECO:0000313" key="10">
    <source>
        <dbReference type="Proteomes" id="UP000008066"/>
    </source>
</evidence>
<dbReference type="Pfam" id="PF03909">
    <property type="entry name" value="BSD"/>
    <property type="match status" value="2"/>
</dbReference>
<reference evidence="11 12" key="2">
    <citation type="journal article" date="2021" name="Sci. Rep.">
        <title>Cesium based phasing of macromolecules: a general easy to use approach for solving the phase problem.</title>
        <authorList>
            <person name="Koelmel W."/>
            <person name="Kuper J."/>
            <person name="Kisker C."/>
        </authorList>
    </citation>
    <scope>X-RAY CRYSTALLOGRAPHY (1.80 ANGSTROMS) OF 1-109</scope>
</reference>
<dbReference type="GO" id="GO:0006351">
    <property type="term" value="P:DNA-templated transcription"/>
    <property type="evidence" value="ECO:0007669"/>
    <property type="project" value="InterPro"/>
</dbReference>
<evidence type="ECO:0000256" key="4">
    <source>
        <dbReference type="ARBA" id="ARBA00023015"/>
    </source>
</evidence>
<dbReference type="KEGG" id="cthr:CTHT_0001260"/>
<dbReference type="PDB" id="7BMU">
    <property type="method" value="X-ray"/>
    <property type="resolution" value="1.90 A"/>
    <property type="chains" value="A=1-109"/>
</dbReference>
<dbReference type="HOGENOM" id="CLU_019188_1_0_1"/>
<keyword evidence="3" id="KW-0677">Repeat</keyword>
<dbReference type="GO" id="GO:0006289">
    <property type="term" value="P:nucleotide-excision repair"/>
    <property type="evidence" value="ECO:0007669"/>
    <property type="project" value="InterPro"/>
</dbReference>
<evidence type="ECO:0000256" key="5">
    <source>
        <dbReference type="ARBA" id="ARBA00023163"/>
    </source>
</evidence>
<evidence type="ECO:0000256" key="7">
    <source>
        <dbReference type="SAM" id="MobiDB-lite"/>
    </source>
</evidence>
<dbReference type="EMBL" id="GL988032">
    <property type="protein sequence ID" value="EGS23436.1"/>
    <property type="molecule type" value="Genomic_DNA"/>
</dbReference>
<evidence type="ECO:0000256" key="3">
    <source>
        <dbReference type="ARBA" id="ARBA00022737"/>
    </source>
</evidence>
<dbReference type="PDB" id="7BMY">
    <property type="method" value="X-ray"/>
    <property type="resolution" value="1.80 A"/>
    <property type="chains" value="A=1-109"/>
</dbReference>
<evidence type="ECO:0000256" key="1">
    <source>
        <dbReference type="ARBA" id="ARBA00004123"/>
    </source>
</evidence>
<evidence type="ECO:0000256" key="6">
    <source>
        <dbReference type="ARBA" id="ARBA00023242"/>
    </source>
</evidence>
<evidence type="ECO:0000259" key="8">
    <source>
        <dbReference type="PROSITE" id="PS50858"/>
    </source>
</evidence>
<dbReference type="PANTHER" id="PTHR12856">
    <property type="entry name" value="TRANSCRIPTION INITIATION FACTOR IIH-RELATED"/>
    <property type="match status" value="1"/>
</dbReference>
<comment type="subcellular location">
    <subcellularLocation>
        <location evidence="1">Nucleus</location>
    </subcellularLocation>
</comment>
<dbReference type="SMART" id="SM00751">
    <property type="entry name" value="BSD"/>
    <property type="match status" value="2"/>
</dbReference>
<evidence type="ECO:0007829" key="11">
    <source>
        <dbReference type="PDB" id="7BMU"/>
    </source>
</evidence>
<sequence>MSIPRSQTTYKKKEGILTLTEDRKFLIWTPLPATGPPTVSLALDNITNLQQTPPGSAKVILKFTERPRPNAEPGAPPPQYMFQFTHPTDARAEANAIRDLLSQLLAAARENDPNVPKPAAAAAAGGGGGGQSGATNGAPAAPASQAPRWFDDAALKADIDLQQSLMKKDKDLAQTYAEALALKPESIPTETFNAQFWSTRVGLLRAHAIELHQKKGAYNVLSTIKPRTEDGQLKLSISPEQIQMILQQHPIVRRIYNDNVPKLSESEFWSRFFLSKLFKKLRGERYTENDNPDPLFDKFLEADNSFGLASKIVAAQKVPHIIDLEANEENQGGFKSGNRKDVEMRPRANVPIIKTLNSLSEKIMANVAPADLLDPDPVTARVPASGLTEDDTRTFAQLSLRDLQGDAETARIILNVREQNQFFQNQAAAAAGLDGQASEDAKVFEHQVPSEVLFDVHADLETLDEDGAGGIDLHGSIGIDDESESDPEGQGTSKVPHVGSRAARKQAQKQILEGMRKKRLETYGTGGAATSSLDDDTSPMSIPPDIAQRCYLTNATTVEFLRQFWSCFLSTAPDSQTANGRSNSSEQMQQLAYYAETLRRSRERIDALAAEAEVIRQQVVERRKREIMEHYERTRRKIRWQPPRGGRESVMALFEATLEAVRAALAVWGAVSGKGTV</sequence>
<keyword evidence="6" id="KW-0539">Nucleus</keyword>
<dbReference type="RefSeq" id="XP_006690678.1">
    <property type="nucleotide sequence ID" value="XM_006690615.1"/>
</dbReference>
<keyword evidence="10" id="KW-1185">Reference proteome</keyword>
<dbReference type="Gene3D" id="2.30.29.30">
    <property type="entry name" value="Pleckstrin-homology domain (PH domain)/Phosphotyrosine-binding domain (PTB)"/>
    <property type="match status" value="1"/>
</dbReference>
<dbReference type="GO" id="GO:0000439">
    <property type="term" value="C:transcription factor TFIIH core complex"/>
    <property type="evidence" value="ECO:0007669"/>
    <property type="project" value="InterPro"/>
</dbReference>
<evidence type="ECO:0000256" key="2">
    <source>
        <dbReference type="ARBA" id="ARBA00009448"/>
    </source>
</evidence>
<name>G0RZ08_CHATD</name>
<dbReference type="InterPro" id="IPR005607">
    <property type="entry name" value="BSD_dom"/>
</dbReference>
<dbReference type="OMA" id="NRPNFDM"/>
<protein>
    <submittedName>
        <fullName evidence="9">RNA polymerase II transcription factor B 73 kDa subunit-like protein</fullName>
    </submittedName>
</protein>
<dbReference type="PDB" id="7BMV">
    <property type="method" value="X-ray"/>
    <property type="resolution" value="1.90 A"/>
    <property type="chains" value="A=1-109"/>
</dbReference>
<dbReference type="PROSITE" id="PS50858">
    <property type="entry name" value="BSD"/>
    <property type="match status" value="2"/>
</dbReference>
<dbReference type="SUPFAM" id="SSF140383">
    <property type="entry name" value="BSD domain-like"/>
    <property type="match status" value="1"/>
</dbReference>
<comment type="similarity">
    <text evidence="2">Belongs to the TFB1 family.</text>
</comment>
<feature type="region of interest" description="Disordered" evidence="7">
    <location>
        <begin position="465"/>
        <end position="503"/>
    </location>
</feature>
<dbReference type="PDB" id="7BMX">
    <property type="method" value="X-ray"/>
    <property type="resolution" value="1.90 A"/>
    <property type="chains" value="A=1-109"/>
</dbReference>
<keyword evidence="5" id="KW-0804">Transcription</keyword>
<feature type="domain" description="BSD" evidence="8">
    <location>
        <begin position="149"/>
        <end position="208"/>
    </location>
</feature>
<accession>G0RZ08</accession>
<dbReference type="OrthoDB" id="360521at2759"/>
<dbReference type="GeneID" id="18254164"/>
<dbReference type="InterPro" id="IPR035925">
    <property type="entry name" value="BSD_dom_sf"/>
</dbReference>
<feature type="region of interest" description="Disordered" evidence="7">
    <location>
        <begin position="112"/>
        <end position="144"/>
    </location>
</feature>
<dbReference type="CDD" id="cd13229">
    <property type="entry name" value="PH_TFIIH"/>
    <property type="match status" value="1"/>
</dbReference>
<dbReference type="InterPro" id="IPR013876">
    <property type="entry name" value="TFIIH_BTF_p62_N"/>
</dbReference>
<dbReference type="SMR" id="G0RZ08"/>
<dbReference type="InterPro" id="IPR027079">
    <property type="entry name" value="Tfb1/GTF2H1"/>
</dbReference>
<dbReference type="SUPFAM" id="SSF50729">
    <property type="entry name" value="PH domain-like"/>
    <property type="match status" value="1"/>
</dbReference>
<evidence type="ECO:0000313" key="9">
    <source>
        <dbReference type="EMBL" id="EGS23436.1"/>
    </source>
</evidence>
<organism evidence="10">
    <name type="scientific">Chaetomium thermophilum (strain DSM 1495 / CBS 144.50 / IMI 039719)</name>
    <name type="common">Thermochaetoides thermophila</name>
    <dbReference type="NCBI Taxonomy" id="759272"/>
    <lineage>
        <taxon>Eukaryota</taxon>
        <taxon>Fungi</taxon>
        <taxon>Dikarya</taxon>
        <taxon>Ascomycota</taxon>
        <taxon>Pezizomycotina</taxon>
        <taxon>Sordariomycetes</taxon>
        <taxon>Sordariomycetidae</taxon>
        <taxon>Sordariales</taxon>
        <taxon>Chaetomiaceae</taxon>
        <taxon>Thermochaetoides</taxon>
    </lineage>
</organism>
<dbReference type="Gene3D" id="1.10.3970.10">
    <property type="entry name" value="BSD domain"/>
    <property type="match status" value="1"/>
</dbReference>
<proteinExistence type="evidence at protein level"/>
<dbReference type="PDB" id="7BMZ">
    <property type="method" value="X-ray"/>
    <property type="resolution" value="2.50 A"/>
    <property type="chains" value="A=1-109"/>
</dbReference>
<dbReference type="PDB" id="7BMW">
    <property type="method" value="X-ray"/>
    <property type="resolution" value="1.90 A"/>
    <property type="chains" value="A=1-109"/>
</dbReference>